<dbReference type="InterPro" id="IPR050624">
    <property type="entry name" value="HTH-type_Tx_Regulator"/>
</dbReference>
<dbReference type="PRINTS" id="PR00455">
    <property type="entry name" value="HTHTETR"/>
</dbReference>
<dbReference type="AlphaFoldDB" id="A0A5N7J821"/>
<gene>
    <name evidence="4" type="ORF">E4V82_22655</name>
</gene>
<dbReference type="GO" id="GO:0003677">
    <property type="term" value="F:DNA binding"/>
    <property type="evidence" value="ECO:0007669"/>
    <property type="project" value="UniProtKB-UniRule"/>
</dbReference>
<name>A0A5N7J821_9CLOT</name>
<dbReference type="EMBL" id="SPSF01000056">
    <property type="protein sequence ID" value="MPQ64870.1"/>
    <property type="molecule type" value="Genomic_DNA"/>
</dbReference>
<reference evidence="4 5" key="1">
    <citation type="journal article" date="2019" name="Lett. Appl. Microbiol.">
        <title>A case of 'blown pack' spoilage of vacuum-packaged pork likely associated with Clostridium estertheticum in Canada.</title>
        <authorList>
            <person name="Zhang P."/>
            <person name="Ward P."/>
            <person name="McMullen L.M."/>
            <person name="Yang X."/>
        </authorList>
    </citation>
    <scope>NUCLEOTIDE SEQUENCE [LARGE SCALE GENOMIC DNA]</scope>
    <source>
        <strain evidence="4 5">MA19</strain>
    </source>
</reference>
<dbReference type="PANTHER" id="PTHR43479:SF11">
    <property type="entry name" value="ACREF_ENVCD OPERON REPRESSOR-RELATED"/>
    <property type="match status" value="1"/>
</dbReference>
<dbReference type="Gene3D" id="1.10.357.10">
    <property type="entry name" value="Tetracycline Repressor, domain 2"/>
    <property type="match status" value="1"/>
</dbReference>
<dbReference type="Pfam" id="PF00440">
    <property type="entry name" value="TetR_N"/>
    <property type="match status" value="1"/>
</dbReference>
<dbReference type="InterPro" id="IPR001647">
    <property type="entry name" value="HTH_TetR"/>
</dbReference>
<comment type="caution">
    <text evidence="4">The sequence shown here is derived from an EMBL/GenBank/DDBJ whole genome shotgun (WGS) entry which is preliminary data.</text>
</comment>
<dbReference type="SUPFAM" id="SSF46689">
    <property type="entry name" value="Homeodomain-like"/>
    <property type="match status" value="1"/>
</dbReference>
<dbReference type="PANTHER" id="PTHR43479">
    <property type="entry name" value="ACREF/ENVCD OPERON REPRESSOR-RELATED"/>
    <property type="match status" value="1"/>
</dbReference>
<feature type="DNA-binding region" description="H-T-H motif" evidence="2">
    <location>
        <begin position="34"/>
        <end position="53"/>
    </location>
</feature>
<keyword evidence="1 2" id="KW-0238">DNA-binding</keyword>
<evidence type="ECO:0000256" key="2">
    <source>
        <dbReference type="PROSITE-ProRule" id="PRU00335"/>
    </source>
</evidence>
<protein>
    <submittedName>
        <fullName evidence="4">TetR/AcrR family transcriptional regulator</fullName>
    </submittedName>
</protein>
<evidence type="ECO:0000313" key="5">
    <source>
        <dbReference type="Proteomes" id="UP000342249"/>
    </source>
</evidence>
<dbReference type="InterPro" id="IPR009057">
    <property type="entry name" value="Homeodomain-like_sf"/>
</dbReference>
<feature type="domain" description="HTH tetR-type" evidence="3">
    <location>
        <begin position="11"/>
        <end position="71"/>
    </location>
</feature>
<evidence type="ECO:0000256" key="1">
    <source>
        <dbReference type="ARBA" id="ARBA00023125"/>
    </source>
</evidence>
<sequence length="191" mass="22382">MWVVYVQVIKEAIKNRIDEAALKEFLEYGFEKATMRAIAKSSGISAGNIYCYYKNKEDILDVLISPFYNYIKKSIYSESTSYNNLNNFLAELIYNYKSHIIILIDGCKGSKYENVKDDLISLVKNHLKKDVFKTYANKETEVSDFVINIITHNYIDGLLMIAKKFNSKEWDIKVINDLVRFYFKDCEKRLI</sequence>
<evidence type="ECO:0000259" key="3">
    <source>
        <dbReference type="PROSITE" id="PS50977"/>
    </source>
</evidence>
<proteinExistence type="predicted"/>
<organism evidence="4 5">
    <name type="scientific">Clostridium estertheticum</name>
    <dbReference type="NCBI Taxonomy" id="238834"/>
    <lineage>
        <taxon>Bacteria</taxon>
        <taxon>Bacillati</taxon>
        <taxon>Bacillota</taxon>
        <taxon>Clostridia</taxon>
        <taxon>Eubacteriales</taxon>
        <taxon>Clostridiaceae</taxon>
        <taxon>Clostridium</taxon>
    </lineage>
</organism>
<accession>A0A5N7J821</accession>
<evidence type="ECO:0000313" key="4">
    <source>
        <dbReference type="EMBL" id="MPQ64870.1"/>
    </source>
</evidence>
<dbReference type="Proteomes" id="UP000342249">
    <property type="component" value="Unassembled WGS sequence"/>
</dbReference>
<dbReference type="PROSITE" id="PS50977">
    <property type="entry name" value="HTH_TETR_2"/>
    <property type="match status" value="1"/>
</dbReference>